<protein>
    <submittedName>
        <fullName evidence="12">Membrane protein ptm1</fullName>
    </submittedName>
</protein>
<feature type="transmembrane region" description="Helical" evidence="8">
    <location>
        <begin position="372"/>
        <end position="400"/>
    </location>
</feature>
<dbReference type="Pfam" id="PF21902">
    <property type="entry name" value="PTM1-like_N"/>
    <property type="match status" value="1"/>
</dbReference>
<dbReference type="EMBL" id="BIMX01000009">
    <property type="protein sequence ID" value="GCE99294.1"/>
    <property type="molecule type" value="Genomic_DNA"/>
</dbReference>
<feature type="transmembrane region" description="Helical" evidence="8">
    <location>
        <begin position="302"/>
        <end position="322"/>
    </location>
</feature>
<dbReference type="GO" id="GO:0005829">
    <property type="term" value="C:cytosol"/>
    <property type="evidence" value="ECO:0007669"/>
    <property type="project" value="GOC"/>
</dbReference>
<dbReference type="AlphaFoldDB" id="A0A4C2E4V1"/>
<dbReference type="Pfam" id="PF06814">
    <property type="entry name" value="GOST_TM"/>
    <property type="match status" value="1"/>
</dbReference>
<feature type="domain" description="PTM1-like N-terminal" evidence="11">
    <location>
        <begin position="37"/>
        <end position="180"/>
    </location>
</feature>
<feature type="transmembrane region" description="Helical" evidence="8">
    <location>
        <begin position="227"/>
        <end position="248"/>
    </location>
</feature>
<feature type="transmembrane region" description="Helical" evidence="8">
    <location>
        <begin position="195"/>
        <end position="215"/>
    </location>
</feature>
<proteinExistence type="inferred from homology"/>
<dbReference type="GO" id="GO:0005794">
    <property type="term" value="C:Golgi apparatus"/>
    <property type="evidence" value="ECO:0007669"/>
    <property type="project" value="TreeGrafter"/>
</dbReference>
<keyword evidence="6 8" id="KW-0472">Membrane</keyword>
<evidence type="ECO:0000256" key="6">
    <source>
        <dbReference type="ARBA" id="ARBA00023136"/>
    </source>
</evidence>
<evidence type="ECO:0000259" key="11">
    <source>
        <dbReference type="Pfam" id="PF21902"/>
    </source>
</evidence>
<keyword evidence="13" id="KW-1185">Reference proteome</keyword>
<evidence type="ECO:0000256" key="4">
    <source>
        <dbReference type="ARBA" id="ARBA00022729"/>
    </source>
</evidence>
<name>A0A4C2E4V1_9SACH</name>
<evidence type="ECO:0000313" key="12">
    <source>
        <dbReference type="EMBL" id="GCE99294.1"/>
    </source>
</evidence>
<evidence type="ECO:0000256" key="1">
    <source>
        <dbReference type="ARBA" id="ARBA00004141"/>
    </source>
</evidence>
<feature type="chain" id="PRO_5020376391" evidence="9">
    <location>
        <begin position="28"/>
        <end position="519"/>
    </location>
</feature>
<dbReference type="GO" id="GO:0016020">
    <property type="term" value="C:membrane"/>
    <property type="evidence" value="ECO:0007669"/>
    <property type="project" value="UniProtKB-SubCell"/>
</dbReference>
<feature type="transmembrane region" description="Helical" evidence="8">
    <location>
        <begin position="420"/>
        <end position="437"/>
    </location>
</feature>
<accession>A0A4C2E4V1</accession>
<evidence type="ECO:0000313" key="13">
    <source>
        <dbReference type="Proteomes" id="UP000301737"/>
    </source>
</evidence>
<comment type="subcellular location">
    <subcellularLocation>
        <location evidence="1">Membrane</location>
        <topology evidence="1">Multi-pass membrane protein</topology>
    </subcellularLocation>
</comment>
<keyword evidence="5 8" id="KW-1133">Transmembrane helix</keyword>
<evidence type="ECO:0000256" key="2">
    <source>
        <dbReference type="ARBA" id="ARBA00007883"/>
    </source>
</evidence>
<feature type="region of interest" description="Disordered" evidence="7">
    <location>
        <begin position="481"/>
        <end position="519"/>
    </location>
</feature>
<feature type="signal peptide" evidence="9">
    <location>
        <begin position="1"/>
        <end position="27"/>
    </location>
</feature>
<evidence type="ECO:0000256" key="9">
    <source>
        <dbReference type="SAM" id="SignalP"/>
    </source>
</evidence>
<keyword evidence="4 9" id="KW-0732">Signal</keyword>
<feature type="domain" description="GOST seven transmembrane" evidence="10">
    <location>
        <begin position="192"/>
        <end position="443"/>
    </location>
</feature>
<dbReference type="OrthoDB" id="19932at2759"/>
<dbReference type="PANTHER" id="PTHR21229:SF1">
    <property type="entry name" value="GH17801P"/>
    <property type="match status" value="1"/>
</dbReference>
<reference evidence="12 13" key="1">
    <citation type="submission" date="2019-01" db="EMBL/GenBank/DDBJ databases">
        <title>Draft Genome Sequencing of Zygosaccharomyces mellis Ca-7.</title>
        <authorList>
            <person name="Shiwa Y."/>
            <person name="Kanesaki Y."/>
            <person name="Ishige T."/>
            <person name="Mura K."/>
            <person name="Hori T."/>
            <person name="Tamura T."/>
        </authorList>
    </citation>
    <scope>NUCLEOTIDE SEQUENCE [LARGE SCALE GENOMIC DNA]</scope>
    <source>
        <strain evidence="12 13">Ca-7</strain>
    </source>
</reference>
<keyword evidence="3 8" id="KW-0812">Transmembrane</keyword>
<feature type="transmembrane region" description="Helical" evidence="8">
    <location>
        <begin position="260"/>
        <end position="290"/>
    </location>
</feature>
<gene>
    <name evidence="12" type="primary">PTM1</name>
    <name evidence="12" type="ORF">ZYGM_002458</name>
</gene>
<dbReference type="InterPro" id="IPR053937">
    <property type="entry name" value="GOST_TM"/>
</dbReference>
<evidence type="ECO:0000256" key="5">
    <source>
        <dbReference type="ARBA" id="ARBA00022989"/>
    </source>
</evidence>
<comment type="similarity">
    <text evidence="2">Belongs to the LU7TM family.</text>
</comment>
<dbReference type="GO" id="GO:0042147">
    <property type="term" value="P:retrograde transport, endosome to Golgi"/>
    <property type="evidence" value="ECO:0007669"/>
    <property type="project" value="TreeGrafter"/>
</dbReference>
<dbReference type="PANTHER" id="PTHR21229">
    <property type="entry name" value="LUNG SEVEN TRANSMEMBRANE RECEPTOR"/>
    <property type="match status" value="1"/>
</dbReference>
<comment type="caution">
    <text evidence="12">The sequence shown here is derived from an EMBL/GenBank/DDBJ whole genome shotgun (WGS) entry which is preliminary data.</text>
</comment>
<dbReference type="InterPro" id="IPR009637">
    <property type="entry name" value="GPR107/GPR108-like"/>
</dbReference>
<organism evidence="12 13">
    <name type="scientific">Zygosaccharomyces mellis</name>
    <dbReference type="NCBI Taxonomy" id="42258"/>
    <lineage>
        <taxon>Eukaryota</taxon>
        <taxon>Fungi</taxon>
        <taxon>Dikarya</taxon>
        <taxon>Ascomycota</taxon>
        <taxon>Saccharomycotina</taxon>
        <taxon>Saccharomycetes</taxon>
        <taxon>Saccharomycetales</taxon>
        <taxon>Saccharomycetaceae</taxon>
        <taxon>Zygosaccharomyces</taxon>
    </lineage>
</organism>
<feature type="transmembrane region" description="Helical" evidence="8">
    <location>
        <begin position="328"/>
        <end position="351"/>
    </location>
</feature>
<dbReference type="Proteomes" id="UP000301737">
    <property type="component" value="Unassembled WGS sequence"/>
</dbReference>
<sequence length="519" mass="59603">MKYFAGFRMSVVRILAIFGLLLNICVANKMTLSGKDDQVCSGMYSKKDHGGKTDPFISFNMKKLTNGDPGVVVAIFDFQDYEHLGVYTEEGFYHYICDEYAIRKGYCKEENRDQFIVQDKVYDPSTGTNKTSANKIMSFSQNKEGLHDFNYLVTKTGYYCVWGVTKSDSTKFQAVANFRNAYGHLAASEINKLPLYGLLAIGYVVAMALYSFAFWRHKHELLPLQKYLLAFFVFLTAEAIFVWAYYNIQNEKGDSAGVKVYMVFLSILTAGKITFSFFLLLLIALGYGIVYPKLNKTLMRRCQIFAFLNFALAVAFLIQSYLEDPESTSLMILITLIPVSITMFVFYFMILKSMTNTVHYLRDQRQVVKLGMYKKLLTIIYASLLIVLAGLVISSFVFLGMNTIDMIEQHWRTRFFFTDFWPTLVYFGVFVIFAFIWRPTDTSYMLACSQQLPTDPENVADFDLDDLQSMGELDNEFDDTIRDEDINFTDDEENQPQQEVHHDDDAHNKDGNKNSPEST</sequence>
<evidence type="ECO:0000259" key="10">
    <source>
        <dbReference type="Pfam" id="PF06814"/>
    </source>
</evidence>
<evidence type="ECO:0000256" key="8">
    <source>
        <dbReference type="SAM" id="Phobius"/>
    </source>
</evidence>
<evidence type="ECO:0000256" key="3">
    <source>
        <dbReference type="ARBA" id="ARBA00022692"/>
    </source>
</evidence>
<evidence type="ECO:0000256" key="7">
    <source>
        <dbReference type="SAM" id="MobiDB-lite"/>
    </source>
</evidence>
<dbReference type="InterPro" id="IPR053938">
    <property type="entry name" value="PTM1-like_N"/>
</dbReference>
<feature type="compositionally biased region" description="Basic and acidic residues" evidence="7">
    <location>
        <begin position="499"/>
        <end position="512"/>
    </location>
</feature>